<dbReference type="AlphaFoldDB" id="A0A8H5J6B7"/>
<name>A0A8H5J6B7_9HYPO</name>
<evidence type="ECO:0000313" key="2">
    <source>
        <dbReference type="Proteomes" id="UP000574317"/>
    </source>
</evidence>
<sequence length="142" mass="14593">MINTSRSATTTAANTTAVGILETAALVCSVDLIPATSLTAVPLLQAQIQTILNASANVIVNVLDRTVHASAILARTDTPHLSVVHIIARHMTATMVASMTEEDVAEDLSTAVHSANTTSVTSTTVQPLGPDHPSSALITSAL</sequence>
<keyword evidence="2" id="KW-1185">Reference proteome</keyword>
<proteinExistence type="predicted"/>
<dbReference type="EMBL" id="JAAOAO010000295">
    <property type="protein sequence ID" value="KAF5549634.1"/>
    <property type="molecule type" value="Genomic_DNA"/>
</dbReference>
<reference evidence="1 2" key="1">
    <citation type="submission" date="2020-05" db="EMBL/GenBank/DDBJ databases">
        <title>Identification and distribution of gene clusters putatively required for synthesis of sphingolipid metabolism inhibitors in phylogenetically diverse species of the filamentous fungus Fusarium.</title>
        <authorList>
            <person name="Kim H.-S."/>
            <person name="Busman M."/>
            <person name="Brown D.W."/>
            <person name="Divon H."/>
            <person name="Uhlig S."/>
            <person name="Proctor R.H."/>
        </authorList>
    </citation>
    <scope>NUCLEOTIDE SEQUENCE [LARGE SCALE GENOMIC DNA]</scope>
    <source>
        <strain evidence="1 2">NRRL 25196</strain>
    </source>
</reference>
<gene>
    <name evidence="1" type="ORF">FNAPI_7966</name>
</gene>
<accession>A0A8H5J6B7</accession>
<comment type="caution">
    <text evidence="1">The sequence shown here is derived from an EMBL/GenBank/DDBJ whole genome shotgun (WGS) entry which is preliminary data.</text>
</comment>
<organism evidence="1 2">
    <name type="scientific">Fusarium napiforme</name>
    <dbReference type="NCBI Taxonomy" id="42672"/>
    <lineage>
        <taxon>Eukaryota</taxon>
        <taxon>Fungi</taxon>
        <taxon>Dikarya</taxon>
        <taxon>Ascomycota</taxon>
        <taxon>Pezizomycotina</taxon>
        <taxon>Sordariomycetes</taxon>
        <taxon>Hypocreomycetidae</taxon>
        <taxon>Hypocreales</taxon>
        <taxon>Nectriaceae</taxon>
        <taxon>Fusarium</taxon>
        <taxon>Fusarium fujikuroi species complex</taxon>
    </lineage>
</organism>
<protein>
    <submittedName>
        <fullName evidence="1">Uncharacterized protein</fullName>
    </submittedName>
</protein>
<evidence type="ECO:0000313" key="1">
    <source>
        <dbReference type="EMBL" id="KAF5549634.1"/>
    </source>
</evidence>
<dbReference type="Proteomes" id="UP000574317">
    <property type="component" value="Unassembled WGS sequence"/>
</dbReference>